<keyword evidence="3" id="KW-1185">Reference proteome</keyword>
<organism evidence="2 3">
    <name type="scientific">Amycolatopsis tolypomycina</name>
    <dbReference type="NCBI Taxonomy" id="208445"/>
    <lineage>
        <taxon>Bacteria</taxon>
        <taxon>Bacillati</taxon>
        <taxon>Actinomycetota</taxon>
        <taxon>Actinomycetes</taxon>
        <taxon>Pseudonocardiales</taxon>
        <taxon>Pseudonocardiaceae</taxon>
        <taxon>Amycolatopsis</taxon>
    </lineage>
</organism>
<dbReference type="EMBL" id="FNSO01000004">
    <property type="protein sequence ID" value="SEC62856.1"/>
    <property type="molecule type" value="Genomic_DNA"/>
</dbReference>
<name>A0A1H4U287_9PSEU</name>
<reference evidence="3" key="1">
    <citation type="submission" date="2016-10" db="EMBL/GenBank/DDBJ databases">
        <authorList>
            <person name="Varghese N."/>
            <person name="Submissions S."/>
        </authorList>
    </citation>
    <scope>NUCLEOTIDE SEQUENCE [LARGE SCALE GENOMIC DNA]</scope>
    <source>
        <strain evidence="3">DSM 44544</strain>
    </source>
</reference>
<dbReference type="OrthoDB" id="3628692at2"/>
<accession>A0A1H4U287</accession>
<feature type="region of interest" description="Disordered" evidence="1">
    <location>
        <begin position="1"/>
        <end position="20"/>
    </location>
</feature>
<evidence type="ECO:0000313" key="2">
    <source>
        <dbReference type="EMBL" id="SEC62856.1"/>
    </source>
</evidence>
<evidence type="ECO:0000256" key="1">
    <source>
        <dbReference type="SAM" id="MobiDB-lite"/>
    </source>
</evidence>
<protein>
    <recommendedName>
        <fullName evidence="4">DUF1918 domain-containing protein</fullName>
    </recommendedName>
</protein>
<dbReference type="RefSeq" id="WP_091310394.1">
    <property type="nucleotide sequence ID" value="NZ_FNSO01000004.1"/>
</dbReference>
<sequence length="75" mass="8019">MTFPRDSDAPGPARTGGFPTGLKVRAHGDRFDGLSGVVVDHAPDLRPGSAWIEFDPGQARLVPGYRLDVVDTSEN</sequence>
<dbReference type="AlphaFoldDB" id="A0A1H4U287"/>
<evidence type="ECO:0008006" key="4">
    <source>
        <dbReference type="Google" id="ProtNLM"/>
    </source>
</evidence>
<proteinExistence type="predicted"/>
<dbReference type="Proteomes" id="UP000199622">
    <property type="component" value="Unassembled WGS sequence"/>
</dbReference>
<evidence type="ECO:0000313" key="3">
    <source>
        <dbReference type="Proteomes" id="UP000199622"/>
    </source>
</evidence>
<gene>
    <name evidence="2" type="ORF">SAMN04489727_4459</name>
</gene>